<keyword evidence="5" id="KW-1185">Reference proteome</keyword>
<dbReference type="AlphaFoldDB" id="A0A2P8GT35"/>
<gene>
    <name evidence="2" type="ORF">CLV49_0744</name>
    <name evidence="3" type="ORF">ELQ93_16875</name>
</gene>
<dbReference type="RefSeq" id="WP_127054527.1">
    <property type="nucleotide sequence ID" value="NZ_PYAU01000001.1"/>
</dbReference>
<dbReference type="Gene3D" id="3.40.50.1820">
    <property type="entry name" value="alpha/beta hydrolase"/>
    <property type="match status" value="1"/>
</dbReference>
<organism evidence="2 4">
    <name type="scientific">Labedella gwakjiensis</name>
    <dbReference type="NCBI Taxonomy" id="390269"/>
    <lineage>
        <taxon>Bacteria</taxon>
        <taxon>Bacillati</taxon>
        <taxon>Actinomycetota</taxon>
        <taxon>Actinomycetes</taxon>
        <taxon>Micrococcales</taxon>
        <taxon>Microbacteriaceae</taxon>
        <taxon>Labedella</taxon>
    </lineage>
</organism>
<dbReference type="PANTHER" id="PTHR43798">
    <property type="entry name" value="MONOACYLGLYCEROL LIPASE"/>
    <property type="match status" value="1"/>
</dbReference>
<dbReference type="InterPro" id="IPR050266">
    <property type="entry name" value="AB_hydrolase_sf"/>
</dbReference>
<protein>
    <submittedName>
        <fullName evidence="2">Alpha-beta hydrolase superfamily lysophospholipase</fullName>
    </submittedName>
    <submittedName>
        <fullName evidence="3">Alpha/beta fold hydrolase</fullName>
    </submittedName>
</protein>
<name>A0A2P8GT35_9MICO</name>
<evidence type="ECO:0000313" key="5">
    <source>
        <dbReference type="Proteomes" id="UP000268291"/>
    </source>
</evidence>
<dbReference type="Pfam" id="PF12697">
    <property type="entry name" value="Abhydrolase_6"/>
    <property type="match status" value="1"/>
</dbReference>
<evidence type="ECO:0000313" key="2">
    <source>
        <dbReference type="EMBL" id="PSL37138.1"/>
    </source>
</evidence>
<dbReference type="OrthoDB" id="9769541at2"/>
<evidence type="ECO:0000313" key="3">
    <source>
        <dbReference type="EMBL" id="RUQ81960.1"/>
    </source>
</evidence>
<proteinExistence type="predicted"/>
<dbReference type="EMBL" id="PYAU01000001">
    <property type="protein sequence ID" value="PSL37138.1"/>
    <property type="molecule type" value="Genomic_DNA"/>
</dbReference>
<keyword evidence="2" id="KW-0378">Hydrolase</keyword>
<dbReference type="SUPFAM" id="SSF53474">
    <property type="entry name" value="alpha/beta-Hydrolases"/>
    <property type="match status" value="1"/>
</dbReference>
<dbReference type="EMBL" id="RZGY01000004">
    <property type="protein sequence ID" value="RUQ81960.1"/>
    <property type="molecule type" value="Genomic_DNA"/>
</dbReference>
<dbReference type="InterPro" id="IPR029058">
    <property type="entry name" value="AB_hydrolase_fold"/>
</dbReference>
<reference evidence="3 5" key="2">
    <citation type="submission" date="2018-12" db="EMBL/GenBank/DDBJ databases">
        <authorList>
            <person name="hu s."/>
            <person name="Xu Y."/>
            <person name="Xu B."/>
            <person name="Li F."/>
        </authorList>
    </citation>
    <scope>NUCLEOTIDE SEQUENCE [LARGE SCALE GENOMIC DNA]</scope>
    <source>
        <strain evidence="3 5">KSW2-17</strain>
    </source>
</reference>
<accession>A0A2P8GT35</accession>
<sequence length="275" mass="28423">MAARRRDRAGASPIGRRRLTLASGVVVDVADTGPATGTTTGTGEGTARSTGVLLLHGIGMTSASLEPVAVALSASHRAVSLTLPGHGRTPRPSEPLSVEDYATAAGEAADRLGLERVVVVGQSMGAQFSVELARRRPDLVVGLVLIGPVVDDTRRSAVAQGRALALDATRESIGANAIVFRDYVLCGPRWFGSTLRAMLAYPTLEKASAVTVPTVVVRGAGDPIAGSDWVERLAASMGDARVVTIRGAHHAQLVSVRDVAGLVRRVASMAADGRP</sequence>
<evidence type="ECO:0000313" key="4">
    <source>
        <dbReference type="Proteomes" id="UP000241203"/>
    </source>
</evidence>
<dbReference type="GO" id="GO:0016787">
    <property type="term" value="F:hydrolase activity"/>
    <property type="evidence" value="ECO:0007669"/>
    <property type="project" value="UniProtKB-KW"/>
</dbReference>
<comment type="caution">
    <text evidence="2">The sequence shown here is derived from an EMBL/GenBank/DDBJ whole genome shotgun (WGS) entry which is preliminary data.</text>
</comment>
<dbReference type="GO" id="GO:0016020">
    <property type="term" value="C:membrane"/>
    <property type="evidence" value="ECO:0007669"/>
    <property type="project" value="TreeGrafter"/>
</dbReference>
<dbReference type="InterPro" id="IPR000073">
    <property type="entry name" value="AB_hydrolase_1"/>
</dbReference>
<evidence type="ECO:0000259" key="1">
    <source>
        <dbReference type="Pfam" id="PF12697"/>
    </source>
</evidence>
<feature type="domain" description="AB hydrolase-1" evidence="1">
    <location>
        <begin position="52"/>
        <end position="254"/>
    </location>
</feature>
<reference evidence="2 4" key="1">
    <citation type="submission" date="2018-03" db="EMBL/GenBank/DDBJ databases">
        <title>Genomic Encyclopedia of Archaeal and Bacterial Type Strains, Phase II (KMG-II): from individual species to whole genera.</title>
        <authorList>
            <person name="Goeker M."/>
        </authorList>
    </citation>
    <scope>NUCLEOTIDE SEQUENCE [LARGE SCALE GENOMIC DNA]</scope>
    <source>
        <strain evidence="2 4">DSM 21548</strain>
    </source>
</reference>
<dbReference type="Proteomes" id="UP000268291">
    <property type="component" value="Unassembled WGS sequence"/>
</dbReference>
<dbReference type="Proteomes" id="UP000241203">
    <property type="component" value="Unassembled WGS sequence"/>
</dbReference>
<dbReference type="PANTHER" id="PTHR43798:SF33">
    <property type="entry name" value="HYDROLASE, PUTATIVE (AFU_ORTHOLOGUE AFUA_2G14860)-RELATED"/>
    <property type="match status" value="1"/>
</dbReference>